<gene>
    <name evidence="1" type="ORF">M9H77_17502</name>
</gene>
<organism evidence="1 2">
    <name type="scientific">Catharanthus roseus</name>
    <name type="common">Madagascar periwinkle</name>
    <name type="synonym">Vinca rosea</name>
    <dbReference type="NCBI Taxonomy" id="4058"/>
    <lineage>
        <taxon>Eukaryota</taxon>
        <taxon>Viridiplantae</taxon>
        <taxon>Streptophyta</taxon>
        <taxon>Embryophyta</taxon>
        <taxon>Tracheophyta</taxon>
        <taxon>Spermatophyta</taxon>
        <taxon>Magnoliopsida</taxon>
        <taxon>eudicotyledons</taxon>
        <taxon>Gunneridae</taxon>
        <taxon>Pentapetalae</taxon>
        <taxon>asterids</taxon>
        <taxon>lamiids</taxon>
        <taxon>Gentianales</taxon>
        <taxon>Apocynaceae</taxon>
        <taxon>Rauvolfioideae</taxon>
        <taxon>Vinceae</taxon>
        <taxon>Catharanthinae</taxon>
        <taxon>Catharanthus</taxon>
    </lineage>
</organism>
<proteinExistence type="predicted"/>
<name>A0ACC0B4T3_CATRO</name>
<evidence type="ECO:0000313" key="2">
    <source>
        <dbReference type="Proteomes" id="UP001060085"/>
    </source>
</evidence>
<keyword evidence="2" id="KW-1185">Reference proteome</keyword>
<protein>
    <submittedName>
        <fullName evidence="1">Uncharacterized protein</fullName>
    </submittedName>
</protein>
<sequence>MITYIGGRSMLAMWRSSISGGSILGMALCCQLRIYQTLGTITLDGIGISFCLARQTDDVQPSCCRPWEPVPDCGACVVKKGARKLPCGRERGSSVPVPPLSGRRGHIDPGRGGDRVEGSGGRGRRDLGSSDHGFSSFQAPPRGLGFSSFQAPPPLGTVGSSTLHMSISYASSFNSDEHDDEWTNDVKLALQLGFGHRFGKKTTRVL</sequence>
<evidence type="ECO:0000313" key="1">
    <source>
        <dbReference type="EMBL" id="KAI5667649.1"/>
    </source>
</evidence>
<comment type="caution">
    <text evidence="1">The sequence shown here is derived from an EMBL/GenBank/DDBJ whole genome shotgun (WGS) entry which is preliminary data.</text>
</comment>
<accession>A0ACC0B4T3</accession>
<dbReference type="Proteomes" id="UP001060085">
    <property type="component" value="Linkage Group LG04"/>
</dbReference>
<dbReference type="EMBL" id="CM044704">
    <property type="protein sequence ID" value="KAI5667649.1"/>
    <property type="molecule type" value="Genomic_DNA"/>
</dbReference>
<reference evidence="2" key="1">
    <citation type="journal article" date="2023" name="Nat. Plants">
        <title>Single-cell RNA sequencing provides a high-resolution roadmap for understanding the multicellular compartmentation of specialized metabolism.</title>
        <authorList>
            <person name="Sun S."/>
            <person name="Shen X."/>
            <person name="Li Y."/>
            <person name="Li Y."/>
            <person name="Wang S."/>
            <person name="Li R."/>
            <person name="Zhang H."/>
            <person name="Shen G."/>
            <person name="Guo B."/>
            <person name="Wei J."/>
            <person name="Xu J."/>
            <person name="St-Pierre B."/>
            <person name="Chen S."/>
            <person name="Sun C."/>
        </authorList>
    </citation>
    <scope>NUCLEOTIDE SEQUENCE [LARGE SCALE GENOMIC DNA]</scope>
</reference>